<dbReference type="Pfam" id="PF13489">
    <property type="entry name" value="Methyltransf_23"/>
    <property type="match status" value="1"/>
</dbReference>
<dbReference type="PANTHER" id="PTHR43861">
    <property type="entry name" value="TRANS-ACONITATE 2-METHYLTRANSFERASE-RELATED"/>
    <property type="match status" value="1"/>
</dbReference>
<dbReference type="SUPFAM" id="SSF53335">
    <property type="entry name" value="S-adenosyl-L-methionine-dependent methyltransferases"/>
    <property type="match status" value="1"/>
</dbReference>
<evidence type="ECO:0000313" key="1">
    <source>
        <dbReference type="EMBL" id="RAO75715.1"/>
    </source>
</evidence>
<dbReference type="InterPro" id="IPR029063">
    <property type="entry name" value="SAM-dependent_MTases_sf"/>
</dbReference>
<protein>
    <submittedName>
        <fullName evidence="1">Uncharacterized protein</fullName>
    </submittedName>
</protein>
<accession>A0A328P547</accession>
<sequence length="209" mass="23794">MHTGEQYHNFMLASERDCAVRGRFQRMVLGLLGKDEGILDFGAGTGIDAKTYSAHGHQTFVYEPSEAMRNYLDHHCQDEIIRKTIVSVASPSECRVQAVTANFAVLNHIEDHAPLFEELSHTVSPGGFVLASMLNPYYLGDARYRWWRRNLATLMRSGHYAIASESHIHRFAPRVVARAAEPFFRLERVTPRGLGLATHLYMFLLFRRS</sequence>
<dbReference type="AlphaFoldDB" id="A0A328P547"/>
<reference evidence="1 2" key="1">
    <citation type="journal article" date="2018" name="Genet. Mol. Biol.">
        <title>The genome sequence of Dyella jiangningensis FCAV SCS01 from a lignocellulose-decomposing microbial consortium metagenome reveals potential for biotechnological applications.</title>
        <authorList>
            <person name="Desiderato J.G."/>
            <person name="Alvarenga D.O."/>
            <person name="Constancio M.T.L."/>
            <person name="Alves L.M.C."/>
            <person name="Varani A.M."/>
        </authorList>
    </citation>
    <scope>NUCLEOTIDE SEQUENCE [LARGE SCALE GENOMIC DNA]</scope>
    <source>
        <strain evidence="1 2">FCAV SCS01</strain>
    </source>
</reference>
<dbReference type="EMBL" id="NFZS01000004">
    <property type="protein sequence ID" value="RAO75715.1"/>
    <property type="molecule type" value="Genomic_DNA"/>
</dbReference>
<dbReference type="Proteomes" id="UP000248926">
    <property type="component" value="Unassembled WGS sequence"/>
</dbReference>
<name>A0A328P547_9GAMM</name>
<comment type="caution">
    <text evidence="1">The sequence shown here is derived from an EMBL/GenBank/DDBJ whole genome shotgun (WGS) entry which is preliminary data.</text>
</comment>
<dbReference type="OrthoDB" id="9804312at2"/>
<keyword evidence="2" id="KW-1185">Reference proteome</keyword>
<evidence type="ECO:0000313" key="2">
    <source>
        <dbReference type="Proteomes" id="UP000248926"/>
    </source>
</evidence>
<proteinExistence type="predicted"/>
<dbReference type="RefSeq" id="WP_111984179.1">
    <property type="nucleotide sequence ID" value="NZ_NFZS01000004.1"/>
</dbReference>
<gene>
    <name evidence="1" type="ORF">CA260_16860</name>
</gene>
<organism evidence="1 2">
    <name type="scientific">Dyella jiangningensis</name>
    <dbReference type="NCBI Taxonomy" id="1379159"/>
    <lineage>
        <taxon>Bacteria</taxon>
        <taxon>Pseudomonadati</taxon>
        <taxon>Pseudomonadota</taxon>
        <taxon>Gammaproteobacteria</taxon>
        <taxon>Lysobacterales</taxon>
        <taxon>Rhodanobacteraceae</taxon>
        <taxon>Dyella</taxon>
    </lineage>
</organism>
<dbReference type="Gene3D" id="3.40.50.150">
    <property type="entry name" value="Vaccinia Virus protein VP39"/>
    <property type="match status" value="1"/>
</dbReference>